<protein>
    <submittedName>
        <fullName evidence="1">Uncharacterized protein</fullName>
    </submittedName>
</protein>
<dbReference type="Proteomes" id="UP000054928">
    <property type="component" value="Unassembled WGS sequence"/>
</dbReference>
<dbReference type="RefSeq" id="XP_024578280.1">
    <property type="nucleotide sequence ID" value="XM_024727732.1"/>
</dbReference>
<dbReference type="GeneID" id="36407279"/>
<keyword evidence="2" id="KW-1185">Reference proteome</keyword>
<organism evidence="1 2">
    <name type="scientific">Plasmopara halstedii</name>
    <name type="common">Downy mildew of sunflower</name>
    <dbReference type="NCBI Taxonomy" id="4781"/>
    <lineage>
        <taxon>Eukaryota</taxon>
        <taxon>Sar</taxon>
        <taxon>Stramenopiles</taxon>
        <taxon>Oomycota</taxon>
        <taxon>Peronosporomycetes</taxon>
        <taxon>Peronosporales</taxon>
        <taxon>Peronosporaceae</taxon>
        <taxon>Plasmopara</taxon>
    </lineage>
</organism>
<proteinExistence type="predicted"/>
<dbReference type="EMBL" id="CCYD01000610">
    <property type="protein sequence ID" value="CEG41911.1"/>
    <property type="molecule type" value="Genomic_DNA"/>
</dbReference>
<evidence type="ECO:0000313" key="1">
    <source>
        <dbReference type="EMBL" id="CEG41911.1"/>
    </source>
</evidence>
<dbReference type="AlphaFoldDB" id="A0A0P1AL92"/>
<reference evidence="2" key="1">
    <citation type="submission" date="2014-09" db="EMBL/GenBank/DDBJ databases">
        <authorList>
            <person name="Sharma Rahul"/>
            <person name="Thines Marco"/>
        </authorList>
    </citation>
    <scope>NUCLEOTIDE SEQUENCE [LARGE SCALE GENOMIC DNA]</scope>
</reference>
<accession>A0A0P1AL92</accession>
<evidence type="ECO:0000313" key="2">
    <source>
        <dbReference type="Proteomes" id="UP000054928"/>
    </source>
</evidence>
<name>A0A0P1AL92_PLAHL</name>
<sequence>MHLKIKKFLEKESTSAMPPASLCINRAIIRMHDAMVAHFGDVFEKTSTFWFL</sequence>